<evidence type="ECO:0000313" key="4">
    <source>
        <dbReference type="Proteomes" id="UP001165378"/>
    </source>
</evidence>
<name>A0AA41Q8P2_9ACTN</name>
<feature type="chain" id="PRO_5041390153" description="DUF3426 domain-containing protein" evidence="2">
    <location>
        <begin position="25"/>
        <end position="206"/>
    </location>
</feature>
<dbReference type="RefSeq" id="WP_235057566.1">
    <property type="nucleotide sequence ID" value="NZ_JAKFHA010000039.1"/>
</dbReference>
<evidence type="ECO:0000256" key="2">
    <source>
        <dbReference type="SAM" id="SignalP"/>
    </source>
</evidence>
<accession>A0AA41Q8P2</accession>
<sequence>MGARLWRTATTCAAVLLATTSCVVGPTITDDPPKPAAATDPAFPPDQPNPPQGGNPGNWPPNPGNPTAAPPSASPSPTQQVYAIGGTEPFEFAPGMKLWVEKIDKVGPIAVGAPGREKVAVRIVVRNDSNRDLRSFGLIVTLRACPAPSGSCSTPGDGPDRVEPTTISAGSEQPVVRYFGVTEVGALATARIDVAYNTARGTFGTL</sequence>
<protein>
    <recommendedName>
        <fullName evidence="5">DUF3426 domain-containing protein</fullName>
    </recommendedName>
</protein>
<dbReference type="EMBL" id="JAKFHA010000039">
    <property type="protein sequence ID" value="MCF2532791.1"/>
    <property type="molecule type" value="Genomic_DNA"/>
</dbReference>
<keyword evidence="2" id="KW-0732">Signal</keyword>
<proteinExistence type="predicted"/>
<organism evidence="3 4">
    <name type="scientific">Yinghuangia soli</name>
    <dbReference type="NCBI Taxonomy" id="2908204"/>
    <lineage>
        <taxon>Bacteria</taxon>
        <taxon>Bacillati</taxon>
        <taxon>Actinomycetota</taxon>
        <taxon>Actinomycetes</taxon>
        <taxon>Kitasatosporales</taxon>
        <taxon>Streptomycetaceae</taxon>
        <taxon>Yinghuangia</taxon>
    </lineage>
</organism>
<comment type="caution">
    <text evidence="3">The sequence shown here is derived from an EMBL/GenBank/DDBJ whole genome shotgun (WGS) entry which is preliminary data.</text>
</comment>
<gene>
    <name evidence="3" type="ORF">LZ495_37040</name>
</gene>
<keyword evidence="4" id="KW-1185">Reference proteome</keyword>
<evidence type="ECO:0008006" key="5">
    <source>
        <dbReference type="Google" id="ProtNLM"/>
    </source>
</evidence>
<dbReference type="AlphaFoldDB" id="A0AA41Q8P2"/>
<dbReference type="Proteomes" id="UP001165378">
    <property type="component" value="Unassembled WGS sequence"/>
</dbReference>
<feature type="compositionally biased region" description="Pro residues" evidence="1">
    <location>
        <begin position="42"/>
        <end position="74"/>
    </location>
</feature>
<dbReference type="PROSITE" id="PS51257">
    <property type="entry name" value="PROKAR_LIPOPROTEIN"/>
    <property type="match status" value="1"/>
</dbReference>
<feature type="region of interest" description="Disordered" evidence="1">
    <location>
        <begin position="29"/>
        <end position="81"/>
    </location>
</feature>
<feature type="signal peptide" evidence="2">
    <location>
        <begin position="1"/>
        <end position="24"/>
    </location>
</feature>
<reference evidence="3" key="1">
    <citation type="submission" date="2022-01" db="EMBL/GenBank/DDBJ databases">
        <title>Genome-Based Taxonomic Classification of the Phylum Actinobacteria.</title>
        <authorList>
            <person name="Gao Y."/>
        </authorList>
    </citation>
    <scope>NUCLEOTIDE SEQUENCE</scope>
    <source>
        <strain evidence="3">KLBMP 8922</strain>
    </source>
</reference>
<feature type="compositionally biased region" description="Low complexity" evidence="1">
    <location>
        <begin position="29"/>
        <end position="41"/>
    </location>
</feature>
<evidence type="ECO:0000313" key="3">
    <source>
        <dbReference type="EMBL" id="MCF2532791.1"/>
    </source>
</evidence>
<evidence type="ECO:0000256" key="1">
    <source>
        <dbReference type="SAM" id="MobiDB-lite"/>
    </source>
</evidence>